<evidence type="ECO:0000256" key="1">
    <source>
        <dbReference type="SAM" id="MobiDB-lite"/>
    </source>
</evidence>
<proteinExistence type="predicted"/>
<comment type="caution">
    <text evidence="2">The sequence shown here is derived from an EMBL/GenBank/DDBJ whole genome shotgun (WGS) entry which is preliminary data.</text>
</comment>
<name>A0A395IGH9_9HELO</name>
<dbReference type="AlphaFoldDB" id="A0A395IGH9"/>
<evidence type="ECO:0000313" key="3">
    <source>
        <dbReference type="Proteomes" id="UP000249056"/>
    </source>
</evidence>
<protein>
    <submittedName>
        <fullName evidence="2">Uncharacterized protein</fullName>
    </submittedName>
</protein>
<organism evidence="2 3">
    <name type="scientific">Monilinia fructigena</name>
    <dbReference type="NCBI Taxonomy" id="38457"/>
    <lineage>
        <taxon>Eukaryota</taxon>
        <taxon>Fungi</taxon>
        <taxon>Dikarya</taxon>
        <taxon>Ascomycota</taxon>
        <taxon>Pezizomycotina</taxon>
        <taxon>Leotiomycetes</taxon>
        <taxon>Helotiales</taxon>
        <taxon>Sclerotiniaceae</taxon>
        <taxon>Monilinia</taxon>
    </lineage>
</organism>
<dbReference type="OrthoDB" id="610462at2759"/>
<sequence>MLKDFARNQDDQGNCIAIVHAHVYLGANGPLTGWVSVQGKNDFIKALRHLEHGIIGNRALIVDGRNETCSIPLFDLSRPRKLQNFNERMSVKDIMPITREASITTSMTGTCNNDGVAFRGKSLGAKLAKEGERSATPNIIPSPIKFGPFSLPSARDRRSQFRLQVASQDAKSSNMRLFCEKKLVRTKEMDREAEDRERKRIGASFVSDVAAIAVAAKKGEASKSPMIVNGSSPGKNS</sequence>
<dbReference type="EMBL" id="QKRW01000079">
    <property type="protein sequence ID" value="RAL58508.1"/>
    <property type="molecule type" value="Genomic_DNA"/>
</dbReference>
<accession>A0A395IGH9</accession>
<dbReference type="Proteomes" id="UP000249056">
    <property type="component" value="Unassembled WGS sequence"/>
</dbReference>
<evidence type="ECO:0000313" key="2">
    <source>
        <dbReference type="EMBL" id="RAL58508.1"/>
    </source>
</evidence>
<keyword evidence="3" id="KW-1185">Reference proteome</keyword>
<reference evidence="2 3" key="1">
    <citation type="submission" date="2018-06" db="EMBL/GenBank/DDBJ databases">
        <title>Genome Sequence of the Brown Rot Fungal Pathogen Monilinia fructigena.</title>
        <authorList>
            <person name="Landi L."/>
            <person name="De Miccolis Angelini R.M."/>
            <person name="Pollastro S."/>
            <person name="Abate D."/>
            <person name="Faretra F."/>
            <person name="Romanazzi G."/>
        </authorList>
    </citation>
    <scope>NUCLEOTIDE SEQUENCE [LARGE SCALE GENOMIC DNA]</scope>
    <source>
        <strain evidence="2 3">Mfrg269</strain>
    </source>
</reference>
<gene>
    <name evidence="2" type="ORF">DID88_004012</name>
</gene>
<feature type="region of interest" description="Disordered" evidence="1">
    <location>
        <begin position="217"/>
        <end position="237"/>
    </location>
</feature>